<name>A0A392T1X1_9FABA</name>
<proteinExistence type="predicted"/>
<comment type="caution">
    <text evidence="1">The sequence shown here is derived from an EMBL/GenBank/DDBJ whole genome shotgun (WGS) entry which is preliminary data.</text>
</comment>
<evidence type="ECO:0000313" key="1">
    <source>
        <dbReference type="EMBL" id="MCI55131.1"/>
    </source>
</evidence>
<protein>
    <submittedName>
        <fullName evidence="1">Uncharacterized protein</fullName>
    </submittedName>
</protein>
<accession>A0A392T1X1</accession>
<dbReference type="AlphaFoldDB" id="A0A392T1X1"/>
<sequence>TEIIGKGVKIGIGLPDLARKQLKAYLRENADLFAWHATEIS</sequence>
<feature type="non-terminal residue" evidence="1">
    <location>
        <position position="1"/>
    </location>
</feature>
<keyword evidence="2" id="KW-1185">Reference proteome</keyword>
<organism evidence="1 2">
    <name type="scientific">Trifolium medium</name>
    <dbReference type="NCBI Taxonomy" id="97028"/>
    <lineage>
        <taxon>Eukaryota</taxon>
        <taxon>Viridiplantae</taxon>
        <taxon>Streptophyta</taxon>
        <taxon>Embryophyta</taxon>
        <taxon>Tracheophyta</taxon>
        <taxon>Spermatophyta</taxon>
        <taxon>Magnoliopsida</taxon>
        <taxon>eudicotyledons</taxon>
        <taxon>Gunneridae</taxon>
        <taxon>Pentapetalae</taxon>
        <taxon>rosids</taxon>
        <taxon>fabids</taxon>
        <taxon>Fabales</taxon>
        <taxon>Fabaceae</taxon>
        <taxon>Papilionoideae</taxon>
        <taxon>50 kb inversion clade</taxon>
        <taxon>NPAAA clade</taxon>
        <taxon>Hologalegina</taxon>
        <taxon>IRL clade</taxon>
        <taxon>Trifolieae</taxon>
        <taxon>Trifolium</taxon>
    </lineage>
</organism>
<dbReference type="Proteomes" id="UP000265520">
    <property type="component" value="Unassembled WGS sequence"/>
</dbReference>
<evidence type="ECO:0000313" key="2">
    <source>
        <dbReference type="Proteomes" id="UP000265520"/>
    </source>
</evidence>
<dbReference type="EMBL" id="LXQA010491221">
    <property type="protein sequence ID" value="MCI55131.1"/>
    <property type="molecule type" value="Genomic_DNA"/>
</dbReference>
<reference evidence="1 2" key="1">
    <citation type="journal article" date="2018" name="Front. Plant Sci.">
        <title>Red Clover (Trifolium pratense) and Zigzag Clover (T. medium) - A Picture of Genomic Similarities and Differences.</title>
        <authorList>
            <person name="Dluhosova J."/>
            <person name="Istvanek J."/>
            <person name="Nedelnik J."/>
            <person name="Repkova J."/>
        </authorList>
    </citation>
    <scope>NUCLEOTIDE SEQUENCE [LARGE SCALE GENOMIC DNA]</scope>
    <source>
        <strain evidence="2">cv. 10/8</strain>
        <tissue evidence="1">Leaf</tissue>
    </source>
</reference>